<keyword evidence="1" id="KW-0472">Membrane</keyword>
<dbReference type="AlphaFoldDB" id="A0A9W6C3D8"/>
<accession>A0A9W6C3D8</accession>
<keyword evidence="1" id="KW-1133">Transmembrane helix</keyword>
<evidence type="ECO:0000313" key="2">
    <source>
        <dbReference type="EMBL" id="GLC63113.1"/>
    </source>
</evidence>
<reference evidence="2 3" key="1">
    <citation type="journal article" date="2023" name="Commun. Biol.">
        <title>Reorganization of the ancestral sex-determining regions during the evolution of trioecy in Pleodorina starrii.</title>
        <authorList>
            <person name="Takahashi K."/>
            <person name="Suzuki S."/>
            <person name="Kawai-Toyooka H."/>
            <person name="Yamamoto K."/>
            <person name="Hamaji T."/>
            <person name="Ootsuki R."/>
            <person name="Yamaguchi H."/>
            <person name="Kawachi M."/>
            <person name="Higashiyama T."/>
            <person name="Nozaki H."/>
        </authorList>
    </citation>
    <scope>NUCLEOTIDE SEQUENCE [LARGE SCALE GENOMIC DNA]</scope>
    <source>
        <strain evidence="2 3">NIES-4479</strain>
    </source>
</reference>
<dbReference type="Proteomes" id="UP001165080">
    <property type="component" value="Unassembled WGS sequence"/>
</dbReference>
<dbReference type="EMBL" id="BRXU01000087">
    <property type="protein sequence ID" value="GLC63113.1"/>
    <property type="molecule type" value="Genomic_DNA"/>
</dbReference>
<dbReference type="InterPro" id="IPR052994">
    <property type="entry name" value="Tiny_macrocysts_regulators"/>
</dbReference>
<evidence type="ECO:0000256" key="1">
    <source>
        <dbReference type="SAM" id="Phobius"/>
    </source>
</evidence>
<protein>
    <submittedName>
        <fullName evidence="2">Uncharacterized protein</fullName>
    </submittedName>
</protein>
<keyword evidence="3" id="KW-1185">Reference proteome</keyword>
<sequence>MLPTRRADLRTAAVKLRDAFYTLQLGSEAWESLGSSTEIFPLVSLGMAYETKAVRKMFYDNQDCLRSSPHLPCPGPEYRWYQLTRTGVDSMMQVFLSHLFAMSDEVTDVVPGMANPRLDFVFNVGTKDLTDANIRLGLMHYDFIKKLFSDILLLHILLFVLLWFFLAGFYAMLLKPLLIRLAREKRHIAELLSQLPLELDVEKMVRAAIAGQNGGAGSGGNRGDMAAQAGAAGQQQVATDASRAWKNVLRSTSNAISQERERRNSVMLNSISMRQ</sequence>
<comment type="caution">
    <text evidence="2">The sequence shown here is derived from an EMBL/GenBank/DDBJ whole genome shotgun (WGS) entry which is preliminary data.</text>
</comment>
<name>A0A9W6C3D8_9CHLO</name>
<keyword evidence="1" id="KW-0812">Transmembrane</keyword>
<dbReference type="PANTHER" id="PTHR31600">
    <property type="entry name" value="TINY MACROCYSTS PROTEIN B-RELATED"/>
    <property type="match status" value="1"/>
</dbReference>
<gene>
    <name evidence="2" type="primary">PLESTBF000959</name>
    <name evidence="2" type="ORF">PLESTB_001982100</name>
</gene>
<proteinExistence type="predicted"/>
<dbReference type="PANTHER" id="PTHR31600:SF2">
    <property type="entry name" value="GAMETE ENRICHED GENE 10 PROTEIN-RELATED"/>
    <property type="match status" value="1"/>
</dbReference>
<organism evidence="2 3">
    <name type="scientific">Pleodorina starrii</name>
    <dbReference type="NCBI Taxonomy" id="330485"/>
    <lineage>
        <taxon>Eukaryota</taxon>
        <taxon>Viridiplantae</taxon>
        <taxon>Chlorophyta</taxon>
        <taxon>core chlorophytes</taxon>
        <taxon>Chlorophyceae</taxon>
        <taxon>CS clade</taxon>
        <taxon>Chlamydomonadales</taxon>
        <taxon>Volvocaceae</taxon>
        <taxon>Pleodorina</taxon>
    </lineage>
</organism>
<evidence type="ECO:0000313" key="3">
    <source>
        <dbReference type="Proteomes" id="UP001165080"/>
    </source>
</evidence>
<feature type="transmembrane region" description="Helical" evidence="1">
    <location>
        <begin position="151"/>
        <end position="173"/>
    </location>
</feature>